<dbReference type="eggNOG" id="COG2010">
    <property type="taxonomic scope" value="Bacteria"/>
</dbReference>
<feature type="transmembrane region" description="Helical" evidence="7">
    <location>
        <begin position="284"/>
        <end position="308"/>
    </location>
</feature>
<evidence type="ECO:0000313" key="8">
    <source>
        <dbReference type="EMBL" id="AIQ89015.1"/>
    </source>
</evidence>
<feature type="transmembrane region" description="Helical" evidence="7">
    <location>
        <begin position="429"/>
        <end position="452"/>
    </location>
</feature>
<dbReference type="EMBL" id="CP003811">
    <property type="protein sequence ID" value="AIQ89015.1"/>
    <property type="molecule type" value="Genomic_DNA"/>
</dbReference>
<feature type="transmembrane region" description="Helical" evidence="7">
    <location>
        <begin position="361"/>
        <end position="380"/>
    </location>
</feature>
<keyword evidence="3" id="KW-1003">Cell membrane</keyword>
<dbReference type="GeneID" id="96606558"/>
<dbReference type="InterPro" id="IPR005614">
    <property type="entry name" value="NrfD-like"/>
</dbReference>
<feature type="transmembrane region" description="Helical" evidence="7">
    <location>
        <begin position="119"/>
        <end position="142"/>
    </location>
</feature>
<evidence type="ECO:0000256" key="4">
    <source>
        <dbReference type="ARBA" id="ARBA00022692"/>
    </source>
</evidence>
<dbReference type="eggNOG" id="COG5557">
    <property type="taxonomic scope" value="Bacteria"/>
</dbReference>
<name>A0A089NR50_9HYPH</name>
<keyword evidence="4 7" id="KW-0812">Transmembrane</keyword>
<dbReference type="STRING" id="693986.MOC_1260"/>
<evidence type="ECO:0000256" key="2">
    <source>
        <dbReference type="ARBA" id="ARBA00008929"/>
    </source>
</evidence>
<dbReference type="AlphaFoldDB" id="A0A089NR50"/>
<keyword evidence="5 7" id="KW-1133">Transmembrane helix</keyword>
<dbReference type="HOGENOM" id="CLU_021295_0_0_5"/>
<evidence type="ECO:0000256" key="6">
    <source>
        <dbReference type="ARBA" id="ARBA00023136"/>
    </source>
</evidence>
<evidence type="ECO:0000256" key="3">
    <source>
        <dbReference type="ARBA" id="ARBA00022475"/>
    </source>
</evidence>
<comment type="subcellular location">
    <subcellularLocation>
        <location evidence="1">Cell membrane</location>
        <topology evidence="1">Multi-pass membrane protein</topology>
    </subcellularLocation>
</comment>
<dbReference type="Pfam" id="PF03916">
    <property type="entry name" value="NrfD"/>
    <property type="match status" value="1"/>
</dbReference>
<keyword evidence="6 7" id="KW-0472">Membrane</keyword>
<feature type="transmembrane region" description="Helical" evidence="7">
    <location>
        <begin position="320"/>
        <end position="341"/>
    </location>
</feature>
<evidence type="ECO:0000256" key="5">
    <source>
        <dbReference type="ARBA" id="ARBA00022989"/>
    </source>
</evidence>
<gene>
    <name evidence="8" type="primary">nrfD</name>
    <name evidence="8" type="ORF">MOC_1260</name>
</gene>
<sequence length="674" mass="72466">MAGPLSGGPQPGPLIRPDETLQGIGGAVTAIPLTHPGNRRWWIAFAAAASLLGLFVLTLGYLLYAGPGIWANNNAVVWALDIASYDWWIGVASGSLLVSAILLLLGAEWRGAVNRVAETLALLATAAAGLYPIIHLGRPWFFFWNLPYPNTYDLWPQFRSPLLWDAIDIVSFLVICVSLWFIGLLPDLATLRDRAHAEAMRQRETKAATRKRALLRAQVYGILASGWRGSAAHWQIWVQAYRTVALLGVLLVVSVQTGASVMLAGSLMPGWHSTLLPVSFLVNAVYSGVGVTAVIVMLIRLVYGLGALVTDRHLDVLGRLLLCLGCASAYCYAAEYFDTFLNGDAAGRGVLVRRMTGDHALVSWTAILCLVLPAQILWSARARTAPVAIAVVGLLVAIGAYADHVMVLVVTLTQDFLPSSRLPYTTDVWGIATFAGSVGLFLTLLLLFLRYLPAVSIVESRRLALMVSPAAQEAARAAASRATGRPEDDPVTAPLWGVSATFASQGDLAAALQAVSGISPDHVHLDGHGPVPMPRTLRALGLEGRSILPYALAGALLGGVGFFALCLYATAYDYVFLIGGRPRLSWPSFVVPSVSVAMMAGCVAIHFALLVLNRLPRLNHPAFNIPGFLRASEDRFFLSAEARGDRFDAGRIERRLAALPAEAGRPLELRRIPR</sequence>
<comment type="similarity">
    <text evidence="2">Belongs to the NrfD family.</text>
</comment>
<feature type="transmembrane region" description="Helical" evidence="7">
    <location>
        <begin position="547"/>
        <end position="570"/>
    </location>
</feature>
<organism evidence="8 9">
    <name type="scientific">Methylobacterium oryzae CBMB20</name>
    <dbReference type="NCBI Taxonomy" id="693986"/>
    <lineage>
        <taxon>Bacteria</taxon>
        <taxon>Pseudomonadati</taxon>
        <taxon>Pseudomonadota</taxon>
        <taxon>Alphaproteobacteria</taxon>
        <taxon>Hyphomicrobiales</taxon>
        <taxon>Methylobacteriaceae</taxon>
        <taxon>Methylobacterium</taxon>
    </lineage>
</organism>
<evidence type="ECO:0000313" key="9">
    <source>
        <dbReference type="Proteomes" id="UP000029492"/>
    </source>
</evidence>
<reference evidence="8 9" key="1">
    <citation type="journal article" date="2014" name="PLoS ONE">
        <title>Genome Information of Methylobacterium oryzae, a Plant-Probiotic Methylotroph in the Phyllosphere.</title>
        <authorList>
            <person name="Kwak M.J."/>
            <person name="Jeong H."/>
            <person name="Madhaiyan M."/>
            <person name="Lee Y."/>
            <person name="Sa T.M."/>
            <person name="Oh T.K."/>
            <person name="Kim J.F."/>
        </authorList>
    </citation>
    <scope>NUCLEOTIDE SEQUENCE [LARGE SCALE GENOMIC DNA]</scope>
    <source>
        <strain evidence="8 9">CBMB20</strain>
    </source>
</reference>
<dbReference type="Pfam" id="PF11821">
    <property type="entry name" value="ActD"/>
    <property type="match status" value="1"/>
</dbReference>
<feature type="transmembrane region" description="Helical" evidence="7">
    <location>
        <begin position="244"/>
        <end position="264"/>
    </location>
</feature>
<dbReference type="RefSeq" id="WP_043383409.1">
    <property type="nucleotide sequence ID" value="NZ_CP003811.1"/>
</dbReference>
<keyword evidence="9" id="KW-1185">Reference proteome</keyword>
<feature type="transmembrane region" description="Helical" evidence="7">
    <location>
        <begin position="387"/>
        <end position="409"/>
    </location>
</feature>
<feature type="transmembrane region" description="Helical" evidence="7">
    <location>
        <begin position="590"/>
        <end position="612"/>
    </location>
</feature>
<dbReference type="InterPro" id="IPR021776">
    <property type="entry name" value="ActD"/>
</dbReference>
<evidence type="ECO:0000256" key="7">
    <source>
        <dbReference type="SAM" id="Phobius"/>
    </source>
</evidence>
<dbReference type="KEGG" id="mor:MOC_1260"/>
<feature type="transmembrane region" description="Helical" evidence="7">
    <location>
        <begin position="162"/>
        <end position="185"/>
    </location>
</feature>
<protein>
    <submittedName>
        <fullName evidence="8">Polysulfide reductase NrfD</fullName>
    </submittedName>
</protein>
<feature type="transmembrane region" description="Helical" evidence="7">
    <location>
        <begin position="41"/>
        <end position="64"/>
    </location>
</feature>
<dbReference type="PANTHER" id="PTHR43044">
    <property type="match status" value="1"/>
</dbReference>
<proteinExistence type="inferred from homology"/>
<dbReference type="Proteomes" id="UP000029492">
    <property type="component" value="Chromosome"/>
</dbReference>
<dbReference type="PANTHER" id="PTHR43044:SF2">
    <property type="entry name" value="POLYSULPHIDE REDUCTASE NRFD"/>
    <property type="match status" value="1"/>
</dbReference>
<evidence type="ECO:0000256" key="1">
    <source>
        <dbReference type="ARBA" id="ARBA00004651"/>
    </source>
</evidence>
<dbReference type="GO" id="GO:0005886">
    <property type="term" value="C:plasma membrane"/>
    <property type="evidence" value="ECO:0007669"/>
    <property type="project" value="UniProtKB-SubCell"/>
</dbReference>
<accession>A0A089NR50</accession>
<feature type="transmembrane region" description="Helical" evidence="7">
    <location>
        <begin position="87"/>
        <end position="107"/>
    </location>
</feature>